<feature type="region of interest" description="Disordered" evidence="2">
    <location>
        <begin position="222"/>
        <end position="352"/>
    </location>
</feature>
<sequence length="352" mass="38457">MSQRVLRLPRVDGPADEPAYVLVHISSTKNSEPLDISLVGTENSSVYVASFKRTQTATLRAKSFKGSPEEWNQILGHVLLGRTAAPNLLDGIEVVATVKASKLNINIRKRIEGITQRFGTIELAQDDSAEDDFNGFEWCALALESTNTSFHELESLSTKVKEQEDAIQKLESKFEELVQAKANHEDELLQKFSALLNEKKLKIRDQQRLLASAKIDPAKLAEVKATRQPASKLPASSRTGKRKAAVPGDDEELDDGFEKMDVDAAGQVTDDSEREPPVTPDPGSETESDNEDEQNKQPLSSVKAQPATDTTDDKPPPPRALPFGRRAVASKPSAASKPTVDTGSETESDDEL</sequence>
<name>A0ABR4PD97_9HELO</name>
<gene>
    <name evidence="4" type="ORF">PVAG01_07738</name>
</gene>
<evidence type="ECO:0000259" key="3">
    <source>
        <dbReference type="Pfam" id="PF21924"/>
    </source>
</evidence>
<evidence type="ECO:0000313" key="5">
    <source>
        <dbReference type="Proteomes" id="UP001629113"/>
    </source>
</evidence>
<feature type="coiled-coil region" evidence="1">
    <location>
        <begin position="153"/>
        <end position="216"/>
    </location>
</feature>
<evidence type="ECO:0000256" key="1">
    <source>
        <dbReference type="SAM" id="Coils"/>
    </source>
</evidence>
<protein>
    <recommendedName>
        <fullName evidence="3">XRCC4 coiled-coil domain-containing protein</fullName>
    </recommendedName>
</protein>
<dbReference type="InterPro" id="IPR053962">
    <property type="entry name" value="XRCC4_CC"/>
</dbReference>
<organism evidence="4 5">
    <name type="scientific">Phlyctema vagabunda</name>
    <dbReference type="NCBI Taxonomy" id="108571"/>
    <lineage>
        <taxon>Eukaryota</taxon>
        <taxon>Fungi</taxon>
        <taxon>Dikarya</taxon>
        <taxon>Ascomycota</taxon>
        <taxon>Pezizomycotina</taxon>
        <taxon>Leotiomycetes</taxon>
        <taxon>Helotiales</taxon>
        <taxon>Dermateaceae</taxon>
        <taxon>Phlyctema</taxon>
    </lineage>
</organism>
<evidence type="ECO:0000313" key="4">
    <source>
        <dbReference type="EMBL" id="KAL3421293.1"/>
    </source>
</evidence>
<dbReference type="Pfam" id="PF21924">
    <property type="entry name" value="XRCC4_CC"/>
    <property type="match status" value="1"/>
</dbReference>
<proteinExistence type="predicted"/>
<dbReference type="InterPro" id="IPR014751">
    <property type="entry name" value="XRCC4-like_C"/>
</dbReference>
<keyword evidence="1" id="KW-0175">Coiled coil</keyword>
<evidence type="ECO:0000256" key="2">
    <source>
        <dbReference type="SAM" id="MobiDB-lite"/>
    </source>
</evidence>
<feature type="domain" description="XRCC4 coiled-coil" evidence="3">
    <location>
        <begin position="162"/>
        <end position="205"/>
    </location>
</feature>
<accession>A0ABR4PD97</accession>
<dbReference type="Gene3D" id="1.20.5.370">
    <property type="match status" value="1"/>
</dbReference>
<feature type="compositionally biased region" description="Low complexity" evidence="2">
    <location>
        <begin position="329"/>
        <end position="338"/>
    </location>
</feature>
<dbReference type="Proteomes" id="UP001629113">
    <property type="component" value="Unassembled WGS sequence"/>
</dbReference>
<keyword evidence="5" id="KW-1185">Reference proteome</keyword>
<comment type="caution">
    <text evidence="4">The sequence shown here is derived from an EMBL/GenBank/DDBJ whole genome shotgun (WGS) entry which is preliminary data.</text>
</comment>
<dbReference type="EMBL" id="JBFCZG010000006">
    <property type="protein sequence ID" value="KAL3421293.1"/>
    <property type="molecule type" value="Genomic_DNA"/>
</dbReference>
<dbReference type="PANTHER" id="PTHR42067">
    <property type="entry name" value="YALI0C15378P"/>
    <property type="match status" value="1"/>
</dbReference>
<dbReference type="PANTHER" id="PTHR42067:SF1">
    <property type="entry name" value="MITOTIC APPARATUS PROTEIN P62"/>
    <property type="match status" value="1"/>
</dbReference>
<reference evidence="4 5" key="1">
    <citation type="submission" date="2024-06" db="EMBL/GenBank/DDBJ databases">
        <title>Complete genome of Phlyctema vagabunda strain 19-DSS-EL-015.</title>
        <authorList>
            <person name="Fiorenzani C."/>
        </authorList>
    </citation>
    <scope>NUCLEOTIDE SEQUENCE [LARGE SCALE GENOMIC DNA]</scope>
    <source>
        <strain evidence="4 5">19-DSS-EL-015</strain>
    </source>
</reference>
<dbReference type="SUPFAM" id="SSF58022">
    <property type="entry name" value="XRCC4, C-terminal oligomerization domain"/>
    <property type="match status" value="1"/>
</dbReference>